<gene>
    <name evidence="2" type="ORF">ATNIH1004_006618</name>
    <name evidence="3" type="ORF">EYZ11_012906</name>
</gene>
<evidence type="ECO:0000313" key="2">
    <source>
        <dbReference type="EMBL" id="KAA8647916.1"/>
    </source>
</evidence>
<dbReference type="InterPro" id="IPR005152">
    <property type="entry name" value="Lipase_secreted"/>
</dbReference>
<comment type="caution">
    <text evidence="3">The sequence shown here is derived from an EMBL/GenBank/DDBJ whole genome shotgun (WGS) entry which is preliminary data.</text>
</comment>
<dbReference type="Proteomes" id="UP000324241">
    <property type="component" value="Unassembled WGS sequence"/>
</dbReference>
<dbReference type="GeneID" id="54329320"/>
<dbReference type="InterPro" id="IPR029058">
    <property type="entry name" value="AB_hydrolase_fold"/>
</dbReference>
<protein>
    <recommendedName>
        <fullName evidence="6">Triacylglycerol lipase</fullName>
    </recommendedName>
</protein>
<dbReference type="PANTHER" id="PTHR34853">
    <property type="match status" value="1"/>
</dbReference>
<reference evidence="2 5" key="2">
    <citation type="submission" date="2019-08" db="EMBL/GenBank/DDBJ databases">
        <title>The genome sequence of a newly discovered highly antifungal drug resistant Aspergillus species, Aspergillus tanneri NIH 1004.</title>
        <authorList>
            <person name="Mounaud S."/>
            <person name="Singh I."/>
            <person name="Joardar V."/>
            <person name="Pakala S."/>
            <person name="Pakala S."/>
            <person name="Venepally P."/>
            <person name="Chung J.K."/>
            <person name="Losada L."/>
            <person name="Nierman W.C."/>
        </authorList>
    </citation>
    <scope>NUCLEOTIDE SEQUENCE [LARGE SCALE GENOMIC DNA]</scope>
    <source>
        <strain evidence="2 5">NIH1004</strain>
    </source>
</reference>
<dbReference type="EMBL" id="QUQM01000004">
    <property type="protein sequence ID" value="KAA8647916.1"/>
    <property type="molecule type" value="Genomic_DNA"/>
</dbReference>
<keyword evidence="4" id="KW-1185">Reference proteome</keyword>
<evidence type="ECO:0000313" key="4">
    <source>
        <dbReference type="Proteomes" id="UP000308092"/>
    </source>
</evidence>
<organism evidence="3 4">
    <name type="scientific">Aspergillus tanneri</name>
    <dbReference type="NCBI Taxonomy" id="1220188"/>
    <lineage>
        <taxon>Eukaryota</taxon>
        <taxon>Fungi</taxon>
        <taxon>Dikarya</taxon>
        <taxon>Ascomycota</taxon>
        <taxon>Pezizomycotina</taxon>
        <taxon>Eurotiomycetes</taxon>
        <taxon>Eurotiomycetidae</taxon>
        <taxon>Eurotiales</taxon>
        <taxon>Aspergillaceae</taxon>
        <taxon>Aspergillus</taxon>
        <taxon>Aspergillus subgen. Circumdati</taxon>
    </lineage>
</organism>
<dbReference type="Proteomes" id="UP000308092">
    <property type="component" value="Unassembled WGS sequence"/>
</dbReference>
<dbReference type="GO" id="GO:0016042">
    <property type="term" value="P:lipid catabolic process"/>
    <property type="evidence" value="ECO:0007669"/>
    <property type="project" value="InterPro"/>
</dbReference>
<keyword evidence="1" id="KW-0378">Hydrolase</keyword>
<dbReference type="VEuPathDB" id="FungiDB:EYZ11_012906"/>
<proteinExistence type="predicted"/>
<evidence type="ECO:0008006" key="6">
    <source>
        <dbReference type="Google" id="ProtNLM"/>
    </source>
</evidence>
<dbReference type="SUPFAM" id="SSF53474">
    <property type="entry name" value="alpha/beta-Hydrolases"/>
    <property type="match status" value="1"/>
</dbReference>
<accession>A0A4S3IZ14</accession>
<name>A0A4S3IZ14_9EURO</name>
<dbReference type="GO" id="GO:0004806">
    <property type="term" value="F:triacylglycerol lipase activity"/>
    <property type="evidence" value="ECO:0007669"/>
    <property type="project" value="InterPro"/>
</dbReference>
<dbReference type="Gene3D" id="3.40.50.1820">
    <property type="entry name" value="alpha/beta hydrolase"/>
    <property type="match status" value="1"/>
</dbReference>
<dbReference type="PANTHER" id="PTHR34853:SF5">
    <property type="entry name" value="LIP-DOMAIN-CONTAINING PROTEIN-RELATED"/>
    <property type="match status" value="1"/>
</dbReference>
<dbReference type="OrthoDB" id="2373480at2759"/>
<sequence length="434" mass="47970">MIPGNLKGDILDHRQVSLPSLIPGAESPLTAYQLLFVTRNASFDLTTSVTTVIIPENPNPNRVLSYQIAYDSPDVNCSPSYGLQRGAGFAAAMWNQVQMSFVFPYLMSYKGLLGRRPILNIPDYEGSNAAFTVGPQSGYHTLDSIRAALNSKDITGIKRTARAIMFGYSGGALATEWASELHAEYAPKLNIAGAAMGGPPPNITNTYINVNGTQSPLNVWAMLGVMRAFPEVDEHMRNDIRPDKRSLFLGPQKRCTRCQLYSPKIPPNENVSSWFEHGDEFLYKFKEILDTNGTMGNHIEKGQSPNFPLYIFQGTKDNITAPIEDTDNLYHKYCDAGTNVTYVRYVGLDHGGTLLAGMYPAWTWITAVFNWVKIDECTKKDIGPSDGELNDVDVGPDMSEIEESEVIGSKPGFVDQIFIQGERFVPGSTNREDL</sequence>
<dbReference type="AlphaFoldDB" id="A0A4S3IZ14"/>
<dbReference type="Pfam" id="PF03583">
    <property type="entry name" value="LIP"/>
    <property type="match status" value="1"/>
</dbReference>
<dbReference type="Gene3D" id="1.10.260.130">
    <property type="match status" value="1"/>
</dbReference>
<evidence type="ECO:0000256" key="1">
    <source>
        <dbReference type="ARBA" id="ARBA00022801"/>
    </source>
</evidence>
<dbReference type="EMBL" id="SOSA01001098">
    <property type="protein sequence ID" value="THC87649.1"/>
    <property type="molecule type" value="Genomic_DNA"/>
</dbReference>
<evidence type="ECO:0000313" key="5">
    <source>
        <dbReference type="Proteomes" id="UP000324241"/>
    </source>
</evidence>
<dbReference type="RefSeq" id="XP_033427277.1">
    <property type="nucleotide sequence ID" value="XM_033571245.1"/>
</dbReference>
<reference evidence="3 4" key="1">
    <citation type="submission" date="2019-03" db="EMBL/GenBank/DDBJ databases">
        <title>The genome sequence of a newly discovered highly antifungal drug resistant Aspergillus species, Aspergillus tanneri NIH 1004.</title>
        <authorList>
            <person name="Mounaud S."/>
            <person name="Singh I."/>
            <person name="Joardar V."/>
            <person name="Pakala S."/>
            <person name="Pakala S."/>
            <person name="Venepally P."/>
            <person name="Hoover J."/>
            <person name="Nierman W."/>
            <person name="Chung J."/>
            <person name="Losada L."/>
        </authorList>
    </citation>
    <scope>NUCLEOTIDE SEQUENCE [LARGE SCALE GENOMIC DNA]</scope>
    <source>
        <strain evidence="3 4">NIH1004</strain>
    </source>
</reference>
<evidence type="ECO:0000313" key="3">
    <source>
        <dbReference type="EMBL" id="THC87649.1"/>
    </source>
</evidence>